<evidence type="ECO:0000256" key="3">
    <source>
        <dbReference type="ARBA" id="ARBA00022630"/>
    </source>
</evidence>
<dbReference type="InterPro" id="IPR009075">
    <property type="entry name" value="AcylCo_DH/oxidase_C"/>
</dbReference>
<gene>
    <name evidence="8" type="ORF">FB384_001946</name>
</gene>
<dbReference type="GO" id="GO:0050660">
    <property type="term" value="F:flavin adenine dinucleotide binding"/>
    <property type="evidence" value="ECO:0007669"/>
    <property type="project" value="InterPro"/>
</dbReference>
<dbReference type="PANTHER" id="PTHR43884">
    <property type="entry name" value="ACYL-COA DEHYDROGENASE"/>
    <property type="match status" value="1"/>
</dbReference>
<dbReference type="RefSeq" id="WP_183781741.1">
    <property type="nucleotide sequence ID" value="NZ_JACIBS010000001.1"/>
</dbReference>
<feature type="domain" description="Acyl-CoA dehydrogenase/oxidase C-terminal" evidence="6">
    <location>
        <begin position="228"/>
        <end position="371"/>
    </location>
</feature>
<sequence length="391" mass="39934">MNLEFNEDQALLFETVDSAVGRGYAAGGRAEATGSELGWNEGVWRTLAEMGITGLTITGEHGGADAGPVEVYATLEALGKHAAAEPLLDGVFLPSWLITAVGTDEQAKQLLPALAEGTQTVAVAHAEPGRPWNATPSVTATRRADGSVTLAGVKAPVRHADQASSLLVTASDSDGTTGVYVVEAGAEGITRADGRSADWSRASQVTFVDTPATPLGTSGADVAAALAAAFARARVAVLAEAVGLMESALTLTVEYLKNRKQFGVPLSTFQALVHRAADLYAHVELARSMALWATATVEAADGGADVDLAAIADDAFVFVGDTATAVAEEAVQLHGGIGMTYEAEVAHQAARLTAITESFGGVAAARRRAVASESALRAPSALLNNSGAVTA</sequence>
<dbReference type="InterPro" id="IPR037069">
    <property type="entry name" value="AcylCoA_DH/ox_N_sf"/>
</dbReference>
<protein>
    <recommendedName>
        <fullName evidence="10">Acyl-CoA dehydrogenase</fullName>
    </recommendedName>
</protein>
<dbReference type="Proteomes" id="UP000564573">
    <property type="component" value="Unassembled WGS sequence"/>
</dbReference>
<dbReference type="Gene3D" id="2.40.110.10">
    <property type="entry name" value="Butyryl-CoA Dehydrogenase, subunit A, domain 2"/>
    <property type="match status" value="1"/>
</dbReference>
<reference evidence="8 9" key="1">
    <citation type="submission" date="2020-08" db="EMBL/GenBank/DDBJ databases">
        <title>Sequencing the genomes of 1000 actinobacteria strains.</title>
        <authorList>
            <person name="Klenk H.-P."/>
        </authorList>
    </citation>
    <scope>NUCLEOTIDE SEQUENCE [LARGE SCALE GENOMIC DNA]</scope>
    <source>
        <strain evidence="8 9">DSM 45267</strain>
    </source>
</reference>
<dbReference type="Gene3D" id="1.10.540.10">
    <property type="entry name" value="Acyl-CoA dehydrogenase/oxidase, N-terminal domain"/>
    <property type="match status" value="1"/>
</dbReference>
<evidence type="ECO:0000256" key="2">
    <source>
        <dbReference type="ARBA" id="ARBA00009347"/>
    </source>
</evidence>
<evidence type="ECO:0000259" key="6">
    <source>
        <dbReference type="Pfam" id="PF00441"/>
    </source>
</evidence>
<dbReference type="SUPFAM" id="SSF56645">
    <property type="entry name" value="Acyl-CoA dehydrogenase NM domain-like"/>
    <property type="match status" value="1"/>
</dbReference>
<keyword evidence="5" id="KW-0560">Oxidoreductase</keyword>
<dbReference type="PANTHER" id="PTHR43884:SF20">
    <property type="entry name" value="ACYL-COA DEHYDROGENASE FADE28"/>
    <property type="match status" value="1"/>
</dbReference>
<dbReference type="EMBL" id="JACIBS010000001">
    <property type="protein sequence ID" value="MBB3663042.1"/>
    <property type="molecule type" value="Genomic_DNA"/>
</dbReference>
<evidence type="ECO:0008006" key="10">
    <source>
        <dbReference type="Google" id="ProtNLM"/>
    </source>
</evidence>
<keyword evidence="3" id="KW-0285">Flavoprotein</keyword>
<proteinExistence type="inferred from homology"/>
<accession>A0A839XGF9</accession>
<dbReference type="InterPro" id="IPR046373">
    <property type="entry name" value="Acyl-CoA_Oxase/DH_mid-dom_sf"/>
</dbReference>
<dbReference type="Pfam" id="PF02771">
    <property type="entry name" value="Acyl-CoA_dh_N"/>
    <property type="match status" value="1"/>
</dbReference>
<dbReference type="Gene3D" id="1.20.140.10">
    <property type="entry name" value="Butyryl-CoA Dehydrogenase, subunit A, domain 3"/>
    <property type="match status" value="1"/>
</dbReference>
<dbReference type="CDD" id="cd00567">
    <property type="entry name" value="ACAD"/>
    <property type="match status" value="1"/>
</dbReference>
<dbReference type="Pfam" id="PF00441">
    <property type="entry name" value="Acyl-CoA_dh_1"/>
    <property type="match status" value="1"/>
</dbReference>
<dbReference type="SUPFAM" id="SSF47203">
    <property type="entry name" value="Acyl-CoA dehydrogenase C-terminal domain-like"/>
    <property type="match status" value="1"/>
</dbReference>
<organism evidence="8 9">
    <name type="scientific">Prauserella sediminis</name>
    <dbReference type="NCBI Taxonomy" id="577680"/>
    <lineage>
        <taxon>Bacteria</taxon>
        <taxon>Bacillati</taxon>
        <taxon>Actinomycetota</taxon>
        <taxon>Actinomycetes</taxon>
        <taxon>Pseudonocardiales</taxon>
        <taxon>Pseudonocardiaceae</taxon>
        <taxon>Prauserella</taxon>
        <taxon>Prauserella salsuginis group</taxon>
    </lineage>
</organism>
<name>A0A839XGF9_9PSEU</name>
<feature type="domain" description="Acyl-CoA dehydrogenase/oxidase N-terminal" evidence="7">
    <location>
        <begin position="8"/>
        <end position="117"/>
    </location>
</feature>
<keyword evidence="9" id="KW-1185">Reference proteome</keyword>
<comment type="similarity">
    <text evidence="2">Belongs to the acyl-CoA dehydrogenase family.</text>
</comment>
<evidence type="ECO:0000256" key="4">
    <source>
        <dbReference type="ARBA" id="ARBA00022827"/>
    </source>
</evidence>
<evidence type="ECO:0000256" key="5">
    <source>
        <dbReference type="ARBA" id="ARBA00023002"/>
    </source>
</evidence>
<dbReference type="InterPro" id="IPR009100">
    <property type="entry name" value="AcylCoA_DH/oxidase_NM_dom_sf"/>
</dbReference>
<dbReference type="InterPro" id="IPR036250">
    <property type="entry name" value="AcylCo_DH-like_C"/>
</dbReference>
<dbReference type="InterPro" id="IPR013786">
    <property type="entry name" value="AcylCoA_DH/ox_N"/>
</dbReference>
<comment type="cofactor">
    <cofactor evidence="1">
        <name>FAD</name>
        <dbReference type="ChEBI" id="CHEBI:57692"/>
    </cofactor>
</comment>
<evidence type="ECO:0000256" key="1">
    <source>
        <dbReference type="ARBA" id="ARBA00001974"/>
    </source>
</evidence>
<comment type="caution">
    <text evidence="8">The sequence shown here is derived from an EMBL/GenBank/DDBJ whole genome shotgun (WGS) entry which is preliminary data.</text>
</comment>
<evidence type="ECO:0000313" key="8">
    <source>
        <dbReference type="EMBL" id="MBB3663042.1"/>
    </source>
</evidence>
<dbReference type="GO" id="GO:0003995">
    <property type="term" value="F:acyl-CoA dehydrogenase activity"/>
    <property type="evidence" value="ECO:0007669"/>
    <property type="project" value="TreeGrafter"/>
</dbReference>
<dbReference type="AlphaFoldDB" id="A0A839XGF9"/>
<keyword evidence="4" id="KW-0274">FAD</keyword>
<evidence type="ECO:0000259" key="7">
    <source>
        <dbReference type="Pfam" id="PF02771"/>
    </source>
</evidence>
<evidence type="ECO:0000313" key="9">
    <source>
        <dbReference type="Proteomes" id="UP000564573"/>
    </source>
</evidence>